<accession>A0A956RQZ8</accession>
<evidence type="ECO:0000256" key="5">
    <source>
        <dbReference type="ARBA" id="ARBA00022989"/>
    </source>
</evidence>
<dbReference type="InterPro" id="IPR010920">
    <property type="entry name" value="LSM_dom_sf"/>
</dbReference>
<comment type="caution">
    <text evidence="11">The sequence shown here is derived from an EMBL/GenBank/DDBJ whole genome shotgun (WGS) entry which is preliminary data.</text>
</comment>
<feature type="non-terminal residue" evidence="11">
    <location>
        <position position="243"/>
    </location>
</feature>
<evidence type="ECO:0000256" key="4">
    <source>
        <dbReference type="ARBA" id="ARBA00022692"/>
    </source>
</evidence>
<evidence type="ECO:0000259" key="8">
    <source>
        <dbReference type="Pfam" id="PF00924"/>
    </source>
</evidence>
<dbReference type="Pfam" id="PF21082">
    <property type="entry name" value="MS_channel_3rd"/>
    <property type="match status" value="1"/>
</dbReference>
<evidence type="ECO:0000259" key="9">
    <source>
        <dbReference type="Pfam" id="PF21082"/>
    </source>
</evidence>
<feature type="transmembrane region" description="Helical" evidence="7">
    <location>
        <begin position="61"/>
        <end position="84"/>
    </location>
</feature>
<keyword evidence="3" id="KW-1003">Cell membrane</keyword>
<dbReference type="GO" id="GO:0005886">
    <property type="term" value="C:plasma membrane"/>
    <property type="evidence" value="ECO:0007669"/>
    <property type="project" value="UniProtKB-SubCell"/>
</dbReference>
<evidence type="ECO:0000256" key="7">
    <source>
        <dbReference type="SAM" id="Phobius"/>
    </source>
</evidence>
<organism evidence="11 12">
    <name type="scientific">Eiseniibacteriota bacterium</name>
    <dbReference type="NCBI Taxonomy" id="2212470"/>
    <lineage>
        <taxon>Bacteria</taxon>
        <taxon>Candidatus Eiseniibacteriota</taxon>
    </lineage>
</organism>
<evidence type="ECO:0000259" key="10">
    <source>
        <dbReference type="Pfam" id="PF21088"/>
    </source>
</evidence>
<evidence type="ECO:0000256" key="3">
    <source>
        <dbReference type="ARBA" id="ARBA00022475"/>
    </source>
</evidence>
<reference evidence="11" key="1">
    <citation type="submission" date="2020-04" db="EMBL/GenBank/DDBJ databases">
        <authorList>
            <person name="Zhang T."/>
        </authorList>
    </citation>
    <scope>NUCLEOTIDE SEQUENCE</scope>
    <source>
        <strain evidence="11">HKST-UBA01</strain>
    </source>
</reference>
<reference evidence="11" key="2">
    <citation type="journal article" date="2021" name="Microbiome">
        <title>Successional dynamics and alternative stable states in a saline activated sludge microbial community over 9 years.</title>
        <authorList>
            <person name="Wang Y."/>
            <person name="Ye J."/>
            <person name="Ju F."/>
            <person name="Liu L."/>
            <person name="Boyd J.A."/>
            <person name="Deng Y."/>
            <person name="Parks D.H."/>
            <person name="Jiang X."/>
            <person name="Yin X."/>
            <person name="Woodcroft B.J."/>
            <person name="Tyson G.W."/>
            <person name="Hugenholtz P."/>
            <person name="Polz M.F."/>
            <person name="Zhang T."/>
        </authorList>
    </citation>
    <scope>NUCLEOTIDE SEQUENCE</scope>
    <source>
        <strain evidence="11">HKST-UBA01</strain>
    </source>
</reference>
<dbReference type="InterPro" id="IPR008910">
    <property type="entry name" value="MSC_TM_helix"/>
</dbReference>
<dbReference type="InterPro" id="IPR011066">
    <property type="entry name" value="MscS_channel_C_sf"/>
</dbReference>
<dbReference type="Proteomes" id="UP000697710">
    <property type="component" value="Unassembled WGS sequence"/>
</dbReference>
<protein>
    <submittedName>
        <fullName evidence="11">Mechanosensitive ion channel</fullName>
    </submittedName>
</protein>
<dbReference type="SUPFAM" id="SSF50182">
    <property type="entry name" value="Sm-like ribonucleoproteins"/>
    <property type="match status" value="1"/>
</dbReference>
<dbReference type="SUPFAM" id="SSF82689">
    <property type="entry name" value="Mechanosensitive channel protein MscS (YggB), C-terminal domain"/>
    <property type="match status" value="1"/>
</dbReference>
<feature type="domain" description="Mechanosensitive ion channel MscS" evidence="8">
    <location>
        <begin position="107"/>
        <end position="172"/>
    </location>
</feature>
<evidence type="ECO:0000313" key="12">
    <source>
        <dbReference type="Proteomes" id="UP000697710"/>
    </source>
</evidence>
<dbReference type="AlphaFoldDB" id="A0A956RQZ8"/>
<evidence type="ECO:0000256" key="6">
    <source>
        <dbReference type="ARBA" id="ARBA00023136"/>
    </source>
</evidence>
<feature type="domain" description="Mechanosensitive ion channel transmembrane helices 2/3" evidence="10">
    <location>
        <begin position="75"/>
        <end position="105"/>
    </location>
</feature>
<dbReference type="Gene3D" id="3.30.70.100">
    <property type="match status" value="1"/>
</dbReference>
<dbReference type="Gene3D" id="1.10.287.1260">
    <property type="match status" value="1"/>
</dbReference>
<comment type="subcellular location">
    <subcellularLocation>
        <location evidence="1">Cell membrane</location>
        <topology evidence="1">Multi-pass membrane protein</topology>
    </subcellularLocation>
</comment>
<evidence type="ECO:0000256" key="2">
    <source>
        <dbReference type="ARBA" id="ARBA00008017"/>
    </source>
</evidence>
<dbReference type="EMBL" id="JAGQHR010000850">
    <property type="protein sequence ID" value="MCA9729808.1"/>
    <property type="molecule type" value="Genomic_DNA"/>
</dbReference>
<dbReference type="InterPro" id="IPR049142">
    <property type="entry name" value="MS_channel_1st"/>
</dbReference>
<name>A0A956RQZ8_UNCEI</name>
<proteinExistence type="inferred from homology"/>
<feature type="domain" description="Mechanosensitive ion channel MscS C-terminal" evidence="9">
    <location>
        <begin position="180"/>
        <end position="242"/>
    </location>
</feature>
<dbReference type="InterPro" id="IPR023408">
    <property type="entry name" value="MscS_beta-dom_sf"/>
</dbReference>
<feature type="transmembrane region" description="Helical" evidence="7">
    <location>
        <begin position="20"/>
        <end position="41"/>
    </location>
</feature>
<gene>
    <name evidence="11" type="ORF">KC729_19145</name>
</gene>
<dbReference type="Pfam" id="PF21088">
    <property type="entry name" value="MS_channel_1st"/>
    <property type="match status" value="1"/>
</dbReference>
<dbReference type="Gene3D" id="2.30.30.60">
    <property type="match status" value="1"/>
</dbReference>
<keyword evidence="5 7" id="KW-1133">Transmembrane helix</keyword>
<dbReference type="InterPro" id="IPR049278">
    <property type="entry name" value="MS_channel_C"/>
</dbReference>
<sequence length="243" mass="26237">MEPEALQRTVDVIVPWVTQYGLQVIGAVLILIAGKIASNIVGSTLRKTFKRGRMDPSLQGFLVRLAQTAILAFEVVAALAKFGIQTTSFVAILGAAGFAVGFALQGSLSNFAAGVLLLVFRPVEVGDMVETNGYLGIVKEIGLFVTTMNTLDNQRIIIPNATLTSGVINNVNGNGTRRVDLTAGISYGDDTVKARNILMKILQEHPCVLKDTVPHVGVFEMADSSVNLTVRPWCKAEDYWTVW</sequence>
<dbReference type="GO" id="GO:0008381">
    <property type="term" value="F:mechanosensitive monoatomic ion channel activity"/>
    <property type="evidence" value="ECO:0007669"/>
    <property type="project" value="InterPro"/>
</dbReference>
<dbReference type="Pfam" id="PF05552">
    <property type="entry name" value="MS_channel_1st_1"/>
    <property type="match status" value="1"/>
</dbReference>
<dbReference type="Pfam" id="PF00924">
    <property type="entry name" value="MS_channel_2nd"/>
    <property type="match status" value="1"/>
</dbReference>
<keyword evidence="6 7" id="KW-0472">Membrane</keyword>
<comment type="similarity">
    <text evidence="2">Belongs to the MscS (TC 1.A.23) family.</text>
</comment>
<keyword evidence="4 7" id="KW-0812">Transmembrane</keyword>
<dbReference type="PANTHER" id="PTHR30221:SF1">
    <property type="entry name" value="SMALL-CONDUCTANCE MECHANOSENSITIVE CHANNEL"/>
    <property type="match status" value="1"/>
</dbReference>
<evidence type="ECO:0000313" key="11">
    <source>
        <dbReference type="EMBL" id="MCA9729808.1"/>
    </source>
</evidence>
<dbReference type="InterPro" id="IPR045275">
    <property type="entry name" value="MscS_archaea/bacteria_type"/>
</dbReference>
<feature type="transmembrane region" description="Helical" evidence="7">
    <location>
        <begin position="90"/>
        <end position="120"/>
    </location>
</feature>
<dbReference type="PROSITE" id="PS01246">
    <property type="entry name" value="UPF0003"/>
    <property type="match status" value="1"/>
</dbReference>
<dbReference type="SUPFAM" id="SSF82861">
    <property type="entry name" value="Mechanosensitive channel protein MscS (YggB), transmembrane region"/>
    <property type="match status" value="1"/>
</dbReference>
<dbReference type="InterPro" id="IPR011014">
    <property type="entry name" value="MscS_channel_TM-2"/>
</dbReference>
<evidence type="ECO:0000256" key="1">
    <source>
        <dbReference type="ARBA" id="ARBA00004651"/>
    </source>
</evidence>
<dbReference type="PANTHER" id="PTHR30221">
    <property type="entry name" value="SMALL-CONDUCTANCE MECHANOSENSITIVE CHANNEL"/>
    <property type="match status" value="1"/>
</dbReference>
<dbReference type="InterPro" id="IPR006685">
    <property type="entry name" value="MscS_channel_2nd"/>
</dbReference>
<dbReference type="InterPro" id="IPR006686">
    <property type="entry name" value="MscS_channel_CS"/>
</dbReference>